<dbReference type="AlphaFoldDB" id="A0A368BMF9"/>
<protein>
    <recommendedName>
        <fullName evidence="5">ParA family protein</fullName>
    </recommendedName>
</protein>
<sequence>MEKIAICSAKGGVGKTTIAYSLAMKYHKAGKKIGLLDADIYGPNLINLFAYTNPNQNAHNSKITPAKLPYLIDGIEFSSTDLLFNPDDAAMLRGPMLSKILIELYKKSFSADLDYLFIDMPPGTGDAYITVFKDLNIKKAVLVYVDDPLCIADLKRTIKMLDLLRVDVVAAIENLAESEQTITNDEIMTLDVNKTLTIPRIARHELYNKYLRTGKLEKLLPETL</sequence>
<evidence type="ECO:0000313" key="3">
    <source>
        <dbReference type="EMBL" id="RCL38074.1"/>
    </source>
</evidence>
<name>A0A368BMF9_9GAMM</name>
<dbReference type="GO" id="GO:0016226">
    <property type="term" value="P:iron-sulfur cluster assembly"/>
    <property type="evidence" value="ECO:0007669"/>
    <property type="project" value="InterPro"/>
</dbReference>
<gene>
    <name evidence="3" type="ORF">DBW97_03305</name>
</gene>
<evidence type="ECO:0008006" key="5">
    <source>
        <dbReference type="Google" id="ProtNLM"/>
    </source>
</evidence>
<evidence type="ECO:0000256" key="2">
    <source>
        <dbReference type="ARBA" id="ARBA00022840"/>
    </source>
</evidence>
<organism evidence="3 4">
    <name type="scientific">SAR86 cluster bacterium</name>
    <dbReference type="NCBI Taxonomy" id="2030880"/>
    <lineage>
        <taxon>Bacteria</taxon>
        <taxon>Pseudomonadati</taxon>
        <taxon>Pseudomonadota</taxon>
        <taxon>Gammaproteobacteria</taxon>
        <taxon>SAR86 cluster</taxon>
    </lineage>
</organism>
<dbReference type="GO" id="GO:0005524">
    <property type="term" value="F:ATP binding"/>
    <property type="evidence" value="ECO:0007669"/>
    <property type="project" value="UniProtKB-KW"/>
</dbReference>
<dbReference type="Pfam" id="PF10609">
    <property type="entry name" value="ParA"/>
    <property type="match status" value="1"/>
</dbReference>
<dbReference type="PANTHER" id="PTHR42961:SF2">
    <property type="entry name" value="IRON-SULFUR PROTEIN NUBPL"/>
    <property type="match status" value="1"/>
</dbReference>
<reference evidence="3 4" key="1">
    <citation type="journal article" date="2018" name="Microbiome">
        <title>Fine metagenomic profile of the Mediterranean stratified and mixed water columns revealed by assembly and recruitment.</title>
        <authorList>
            <person name="Haro-Moreno J.M."/>
            <person name="Lopez-Perez M."/>
            <person name="De La Torre J.R."/>
            <person name="Picazo A."/>
            <person name="Camacho A."/>
            <person name="Rodriguez-Valera F."/>
        </authorList>
    </citation>
    <scope>NUCLEOTIDE SEQUENCE [LARGE SCALE GENOMIC DNA]</scope>
    <source>
        <strain evidence="3">MED-G83</strain>
    </source>
</reference>
<proteinExistence type="predicted"/>
<keyword evidence="1" id="KW-0547">Nucleotide-binding</keyword>
<dbReference type="EMBL" id="QOPD01000005">
    <property type="protein sequence ID" value="RCL38074.1"/>
    <property type="molecule type" value="Genomic_DNA"/>
</dbReference>
<dbReference type="Proteomes" id="UP000252147">
    <property type="component" value="Unassembled WGS sequence"/>
</dbReference>
<accession>A0A368BMF9</accession>
<dbReference type="PANTHER" id="PTHR42961">
    <property type="entry name" value="IRON-SULFUR PROTEIN NUBPL"/>
    <property type="match status" value="1"/>
</dbReference>
<keyword evidence="2" id="KW-0067">ATP-binding</keyword>
<dbReference type="GO" id="GO:0051539">
    <property type="term" value="F:4 iron, 4 sulfur cluster binding"/>
    <property type="evidence" value="ECO:0007669"/>
    <property type="project" value="TreeGrafter"/>
</dbReference>
<dbReference type="Gene3D" id="3.40.50.300">
    <property type="entry name" value="P-loop containing nucleotide triphosphate hydrolases"/>
    <property type="match status" value="1"/>
</dbReference>
<evidence type="ECO:0000256" key="1">
    <source>
        <dbReference type="ARBA" id="ARBA00022741"/>
    </source>
</evidence>
<evidence type="ECO:0000313" key="4">
    <source>
        <dbReference type="Proteomes" id="UP000252147"/>
    </source>
</evidence>
<dbReference type="InterPro" id="IPR044304">
    <property type="entry name" value="NUBPL-like"/>
</dbReference>
<dbReference type="InterPro" id="IPR033756">
    <property type="entry name" value="YlxH/NBP35"/>
</dbReference>
<dbReference type="InterPro" id="IPR027417">
    <property type="entry name" value="P-loop_NTPase"/>
</dbReference>
<dbReference type="SUPFAM" id="SSF52540">
    <property type="entry name" value="P-loop containing nucleoside triphosphate hydrolases"/>
    <property type="match status" value="1"/>
</dbReference>
<comment type="caution">
    <text evidence="3">The sequence shown here is derived from an EMBL/GenBank/DDBJ whole genome shotgun (WGS) entry which is preliminary data.</text>
</comment>